<comment type="caution">
    <text evidence="4">The sequence shown here is derived from an EMBL/GenBank/DDBJ whole genome shotgun (WGS) entry which is preliminary data.</text>
</comment>
<sequence length="712" mass="81500">MMIYSEARALRHIGKLPNELITEVFQHLDVFELSLILRALSERRREYKCALFVLLGSVEIYCQLSGHEKRYKRLASLLTVTQRYKITSASNYKWERVPVVTIYCENLPRIAKYQAAIKKIVIYEKKDEGSCRDHGQVDKRKLKIIQLFLKCCTRVKEIEVNSHPIFRFPECTQFLRIINTRFASSFSIHFPTHLDKVTIALSNAGIPQNIRKVYIETVRLCIDQNFRLSKLTDLEIQCKEIGVPSNGVAFSSDQFPSLEKLKFVATTNCLQAPLVIDLKTLKTLECSFGRGYSDVEIIHPGSISSFTSMYGRYRRSSLPPIKNAKKLVLSHCSDLPNAFNLEGINKLEHLAVVMCKNGAPQSLQYCKNLKTLDLSSNSLLWISQSIQALQNLVSLNLEENRISKIENLESLTKLEWLSLKRNKIEILEGLKLPKLKYLSVSENLFCKIQNLQDLRSLEGLSISSNHMSTDFEGLYVLADTLTSFSCLNASYHPIFVNLARLPKLNSIKTYDYSIRFDRSSIFPNLEELSWILTTQKTLVSNVDLSCIKELKLTENQIVNACHRENMPLIGKMTSLEVCCLTEAGISDVSYLATCTKLRKLDLSHNMITSFNGIQNLRYLESLDISKNQLDSLQNVVVNWPSMTYFNLSWCEIVELPTFNTPKLSRLLLEGDKIYMRSLLRLRKIKSLRYLALDQVESSFIRAVGIHALCSEY</sequence>
<dbReference type="EMBL" id="BTFZ01000011">
    <property type="protein sequence ID" value="GMM36399.1"/>
    <property type="molecule type" value="Genomic_DNA"/>
</dbReference>
<feature type="domain" description="F-box" evidence="3">
    <location>
        <begin position="10"/>
        <end position="47"/>
    </location>
</feature>
<dbReference type="Pfam" id="PF13855">
    <property type="entry name" value="LRR_8"/>
    <property type="match status" value="1"/>
</dbReference>
<dbReference type="GeneID" id="90074374"/>
<evidence type="ECO:0000256" key="2">
    <source>
        <dbReference type="ARBA" id="ARBA00022737"/>
    </source>
</evidence>
<reference evidence="4 5" key="1">
    <citation type="journal article" date="2023" name="Elife">
        <title>Identification of key yeast species and microbe-microbe interactions impacting larval growth of Drosophila in the wild.</title>
        <authorList>
            <person name="Mure A."/>
            <person name="Sugiura Y."/>
            <person name="Maeda R."/>
            <person name="Honda K."/>
            <person name="Sakurai N."/>
            <person name="Takahashi Y."/>
            <person name="Watada M."/>
            <person name="Katoh T."/>
            <person name="Gotoh A."/>
            <person name="Gotoh Y."/>
            <person name="Taniguchi I."/>
            <person name="Nakamura K."/>
            <person name="Hayashi T."/>
            <person name="Katayama T."/>
            <person name="Uemura T."/>
            <person name="Hattori Y."/>
        </authorList>
    </citation>
    <scope>NUCLEOTIDE SEQUENCE [LARGE SCALE GENOMIC DNA]</scope>
    <source>
        <strain evidence="4 5">SC-9</strain>
    </source>
</reference>
<dbReference type="Gene3D" id="3.80.10.10">
    <property type="entry name" value="Ribonuclease Inhibitor"/>
    <property type="match status" value="2"/>
</dbReference>
<dbReference type="InterPro" id="IPR032675">
    <property type="entry name" value="LRR_dom_sf"/>
</dbReference>
<gene>
    <name evidence="4" type="ORF">DASC09_037240</name>
</gene>
<dbReference type="InterPro" id="IPR050836">
    <property type="entry name" value="SDS22/Internalin_LRR"/>
</dbReference>
<name>A0AAV5QNS6_9ASCO</name>
<dbReference type="PANTHER" id="PTHR46652:SF8">
    <property type="entry name" value="LEUCINE RICH REPEAT CONTAINING 23"/>
    <property type="match status" value="1"/>
</dbReference>
<dbReference type="PANTHER" id="PTHR46652">
    <property type="entry name" value="LEUCINE-RICH REPEAT AND IQ DOMAIN-CONTAINING PROTEIN 1-RELATED"/>
    <property type="match status" value="1"/>
</dbReference>
<dbReference type="PROSITE" id="PS51450">
    <property type="entry name" value="LRR"/>
    <property type="match status" value="3"/>
</dbReference>
<dbReference type="InterPro" id="IPR025875">
    <property type="entry name" value="Leu-rich_rpt_4"/>
</dbReference>
<proteinExistence type="predicted"/>
<keyword evidence="2" id="KW-0677">Repeat</keyword>
<dbReference type="InterPro" id="IPR001611">
    <property type="entry name" value="Leu-rich_rpt"/>
</dbReference>
<dbReference type="InterPro" id="IPR001810">
    <property type="entry name" value="F-box_dom"/>
</dbReference>
<evidence type="ECO:0000259" key="3">
    <source>
        <dbReference type="PROSITE" id="PS50181"/>
    </source>
</evidence>
<dbReference type="PROSITE" id="PS50181">
    <property type="entry name" value="FBOX"/>
    <property type="match status" value="1"/>
</dbReference>
<evidence type="ECO:0000313" key="4">
    <source>
        <dbReference type="EMBL" id="GMM36399.1"/>
    </source>
</evidence>
<dbReference type="SUPFAM" id="SSF52058">
    <property type="entry name" value="L domain-like"/>
    <property type="match status" value="2"/>
</dbReference>
<evidence type="ECO:0000256" key="1">
    <source>
        <dbReference type="ARBA" id="ARBA00022614"/>
    </source>
</evidence>
<protein>
    <recommendedName>
        <fullName evidence="3">F-box domain-containing protein</fullName>
    </recommendedName>
</protein>
<accession>A0AAV5QNS6</accession>
<dbReference type="AlphaFoldDB" id="A0AAV5QNS6"/>
<keyword evidence="1" id="KW-0433">Leucine-rich repeat</keyword>
<dbReference type="Pfam" id="PF12799">
    <property type="entry name" value="LRR_4"/>
    <property type="match status" value="1"/>
</dbReference>
<dbReference type="RefSeq" id="XP_064853395.1">
    <property type="nucleotide sequence ID" value="XM_064997323.1"/>
</dbReference>
<dbReference type="SMART" id="SM00365">
    <property type="entry name" value="LRR_SD22"/>
    <property type="match status" value="6"/>
</dbReference>
<organism evidence="4 5">
    <name type="scientific">Saccharomycopsis crataegensis</name>
    <dbReference type="NCBI Taxonomy" id="43959"/>
    <lineage>
        <taxon>Eukaryota</taxon>
        <taxon>Fungi</taxon>
        <taxon>Dikarya</taxon>
        <taxon>Ascomycota</taxon>
        <taxon>Saccharomycotina</taxon>
        <taxon>Saccharomycetes</taxon>
        <taxon>Saccharomycopsidaceae</taxon>
        <taxon>Saccharomycopsis</taxon>
    </lineage>
</organism>
<keyword evidence="5" id="KW-1185">Reference proteome</keyword>
<evidence type="ECO:0000313" key="5">
    <source>
        <dbReference type="Proteomes" id="UP001360560"/>
    </source>
</evidence>
<dbReference type="Proteomes" id="UP001360560">
    <property type="component" value="Unassembled WGS sequence"/>
</dbReference>